<feature type="domain" description="Aminoglycoside phosphotransferase" evidence="3">
    <location>
        <begin position="34"/>
        <end position="257"/>
    </location>
</feature>
<gene>
    <name evidence="4" type="ORF">NB640_05160</name>
</gene>
<dbReference type="KEGG" id="ovb:NB640_05160"/>
<dbReference type="EMBL" id="CP098242">
    <property type="protein sequence ID" value="WAW11023.1"/>
    <property type="molecule type" value="Genomic_DNA"/>
</dbReference>
<dbReference type="PANTHER" id="PTHR33540">
    <property type="entry name" value="TRNA THREONYLCARBAMOYLADENOSINE BIOSYNTHESIS PROTEIN TSAE"/>
    <property type="match status" value="1"/>
</dbReference>
<dbReference type="Proteomes" id="UP001156215">
    <property type="component" value="Chromosome"/>
</dbReference>
<evidence type="ECO:0000259" key="3">
    <source>
        <dbReference type="Pfam" id="PF01636"/>
    </source>
</evidence>
<dbReference type="SUPFAM" id="SSF56112">
    <property type="entry name" value="Protein kinase-like (PK-like)"/>
    <property type="match status" value="1"/>
</dbReference>
<evidence type="ECO:0000256" key="2">
    <source>
        <dbReference type="ARBA" id="ARBA00022840"/>
    </source>
</evidence>
<evidence type="ECO:0000313" key="4">
    <source>
        <dbReference type="EMBL" id="WAW11023.1"/>
    </source>
</evidence>
<proteinExistence type="predicted"/>
<protein>
    <submittedName>
        <fullName evidence="4">Phosphotransferase</fullName>
    </submittedName>
</protein>
<reference evidence="4" key="1">
    <citation type="journal article" date="2022" name="Front. Microbiol.">
        <title>New perspectives on an old grouping: The genomic and phenotypic variability of Oxalobacter formigenes and the implications for calcium oxalate stone prevention.</title>
        <authorList>
            <person name="Chmiel J.A."/>
            <person name="Carr C."/>
            <person name="Stuivenberg G.A."/>
            <person name="Venema R."/>
            <person name="Chanyi R.M."/>
            <person name="Al K.F."/>
            <person name="Giguere D."/>
            <person name="Say H."/>
            <person name="Akouris P.P."/>
            <person name="Dominguez Romero S.A."/>
            <person name="Kwong A."/>
            <person name="Tai V."/>
            <person name="Koval S.F."/>
            <person name="Razvi H."/>
            <person name="Bjazevic J."/>
            <person name="Burton J.P."/>
        </authorList>
    </citation>
    <scope>NUCLEOTIDE SEQUENCE</scope>
    <source>
        <strain evidence="4">WoOx3</strain>
    </source>
</reference>
<sequence>MSLSSGPMISSDPRLASLQQWLGSLSRHGVDSRTIRPASSDASFRRYFRIDSPTGSYIIMDAPPEKENVQPFIHVAEVFRQCAVCVPEIVEKNIDEGFLLLSDLGNTTYLQKLNEKNAHDMYLDAIDALVRIQATSRSGVLPEYDRTLLLNELTLFPEWYVKKHLGIQLSEKQAASLQKIFDLILGNNLAQPQVYVHRDYHSRNLMALETGNPGILDFQDAVFGPITYDLASLLRDAYIVWDEERVLDWAIRYWERARKAGLPVNPDIDMFYRDFEFMGLQRHLKVLGIFARLYHRDGKAAYLDDLPVVMEYTYRAASRYPELAPLAQLLDQLLQKETQVGYTF</sequence>
<organism evidence="4 5">
    <name type="scientific">Oxalobacter vibrioformis</name>
    <dbReference type="NCBI Taxonomy" id="933080"/>
    <lineage>
        <taxon>Bacteria</taxon>
        <taxon>Pseudomonadati</taxon>
        <taxon>Pseudomonadota</taxon>
        <taxon>Betaproteobacteria</taxon>
        <taxon>Burkholderiales</taxon>
        <taxon>Oxalobacteraceae</taxon>
        <taxon>Oxalobacter</taxon>
    </lineage>
</organism>
<dbReference type="InterPro" id="IPR002575">
    <property type="entry name" value="Aminoglycoside_PTrfase"/>
</dbReference>
<keyword evidence="5" id="KW-1185">Reference proteome</keyword>
<accession>A0A9E9P4F3</accession>
<dbReference type="InterPro" id="IPR011009">
    <property type="entry name" value="Kinase-like_dom_sf"/>
</dbReference>
<evidence type="ECO:0000256" key="1">
    <source>
        <dbReference type="ARBA" id="ARBA00022741"/>
    </source>
</evidence>
<keyword evidence="2" id="KW-0067">ATP-binding</keyword>
<dbReference type="Pfam" id="PF01636">
    <property type="entry name" value="APH"/>
    <property type="match status" value="1"/>
</dbReference>
<keyword evidence="1" id="KW-0547">Nucleotide-binding</keyword>
<evidence type="ECO:0000313" key="5">
    <source>
        <dbReference type="Proteomes" id="UP001156215"/>
    </source>
</evidence>
<dbReference type="GO" id="GO:0005524">
    <property type="term" value="F:ATP binding"/>
    <property type="evidence" value="ECO:0007669"/>
    <property type="project" value="UniProtKB-KW"/>
</dbReference>
<name>A0A9E9P4F3_9BURK</name>
<dbReference type="PANTHER" id="PTHR33540:SF1">
    <property type="entry name" value="N-ACETYLMURAMATE_N-ACETYLGLUCOSAMINE KINASE"/>
    <property type="match status" value="1"/>
</dbReference>
<dbReference type="AlphaFoldDB" id="A0A9E9P4F3"/>
<dbReference type="RefSeq" id="WP_269310120.1">
    <property type="nucleotide sequence ID" value="NZ_CP098242.1"/>
</dbReference>
<dbReference type="Gene3D" id="3.90.1200.10">
    <property type="match status" value="1"/>
</dbReference>
<dbReference type="Gene3D" id="3.30.200.20">
    <property type="entry name" value="Phosphorylase Kinase, domain 1"/>
    <property type="match status" value="1"/>
</dbReference>